<evidence type="ECO:0000256" key="9">
    <source>
        <dbReference type="ARBA" id="ARBA00023180"/>
    </source>
</evidence>
<dbReference type="GeneID" id="41966272"/>
<evidence type="ECO:0000256" key="2">
    <source>
        <dbReference type="ARBA" id="ARBA00010473"/>
    </source>
</evidence>
<evidence type="ECO:0000256" key="1">
    <source>
        <dbReference type="ARBA" id="ARBA00003389"/>
    </source>
</evidence>
<keyword evidence="7" id="KW-1133">Transmembrane helix</keyword>
<evidence type="ECO:0000256" key="5">
    <source>
        <dbReference type="ARBA" id="ARBA00022729"/>
    </source>
</evidence>
<keyword evidence="9" id="KW-0325">Glycoprotein</keyword>
<dbReference type="RefSeq" id="XP_030976831.1">
    <property type="nucleotide sequence ID" value="XM_031131367.1"/>
</dbReference>
<dbReference type="AlphaFoldDB" id="A0A6P8APJ2"/>
<keyword evidence="5 11" id="KW-0732">Signal</keyword>
<feature type="signal peptide" evidence="13">
    <location>
        <begin position="1"/>
        <end position="25"/>
    </location>
</feature>
<sequence length="505" mass="55784">MHFPISLGALHFLIVLCFSPRSIEALGWGNRAKSSPPQRAREATKFHTDAYIPASAIQPAVLVDLYADALRQLQQLESEPLCHRIAARLLVTNCQLLDGKDEATVLTDSGRLIRDFVEAYAVSLAICDLERGDFHIPSECSPFREPALIKVSAQRDFSLHVSSSQIQACISGLKSPDSAWGTYISYRHKALQFCEAARADQEKTQNILIFQKLIKVTEQLVTGVETELQKRMNDLDERTQQASDAIDRLNPKLHGLHESFGKIQSIHNGLSEALRDSVGATRSVLEDSTTLQQLLKVMVDAVLQHHSEVASANERSVESYGAITAASIKASEEMGQMLSALSIAKTYTAELNQKLELSRLEAAELSKRQDLVGNSLVRLENMTEQLVEKYDNHSSKLESVRNMTNDIVETLNDAQVLATATKNTFTFGSSWWLTYVTLPLGFVVAGSYGLSPSLPRNILLAALREGLALLWSSRDAFSIWPSSLTSFFFSSNSNMLLNATIPTSL</sequence>
<evidence type="ECO:0000256" key="12">
    <source>
        <dbReference type="SAM" id="Coils"/>
    </source>
</evidence>
<keyword evidence="8" id="KW-0472">Membrane</keyword>
<name>A0A6P8APJ2_PYRGI</name>
<reference evidence="14 15" key="1">
    <citation type="journal article" date="2019" name="Mol. Biol. Evol.">
        <title>Blast fungal genomes show frequent chromosomal changes, gene gains and losses, and effector gene turnover.</title>
        <authorList>
            <person name="Gomez Luciano L.B."/>
            <person name="Jason Tsai I."/>
            <person name="Chuma I."/>
            <person name="Tosa Y."/>
            <person name="Chen Y.H."/>
            <person name="Li J.Y."/>
            <person name="Li M.Y."/>
            <person name="Jade Lu M.Y."/>
            <person name="Nakayashiki H."/>
            <person name="Li W.H."/>
        </authorList>
    </citation>
    <scope>NUCLEOTIDE SEQUENCE [LARGE SCALE GENOMIC DNA]</scope>
    <source>
        <strain evidence="14 15">NI907</strain>
    </source>
</reference>
<evidence type="ECO:0000256" key="6">
    <source>
        <dbReference type="ARBA" id="ARBA00022824"/>
    </source>
</evidence>
<dbReference type="GO" id="GO:0031965">
    <property type="term" value="C:nuclear membrane"/>
    <property type="evidence" value="ECO:0007669"/>
    <property type="project" value="UniProtKB-SubCell"/>
</dbReference>
<reference evidence="15" key="2">
    <citation type="submission" date="2019-10" db="EMBL/GenBank/DDBJ databases">
        <authorList>
            <consortium name="NCBI Genome Project"/>
        </authorList>
    </citation>
    <scope>NUCLEOTIDE SEQUENCE</scope>
    <source>
        <strain evidence="15">NI907</strain>
    </source>
</reference>
<comment type="subcellular location">
    <subcellularLocation>
        <location evidence="11">Endoplasmic reticulum membrane</location>
    </subcellularLocation>
    <subcellularLocation>
        <location evidence="11">Nucleus membrane</location>
    </subcellularLocation>
</comment>
<dbReference type="PANTHER" id="PTHR28012:SF1">
    <property type="entry name" value="NUCLEAR FUSION PROTEIN KAR5"/>
    <property type="match status" value="1"/>
</dbReference>
<accession>A0A6P8APJ2</accession>
<dbReference type="GO" id="GO:0005789">
    <property type="term" value="C:endoplasmic reticulum membrane"/>
    <property type="evidence" value="ECO:0007669"/>
    <property type="project" value="UniProtKB-SubCell"/>
</dbReference>
<evidence type="ECO:0000256" key="7">
    <source>
        <dbReference type="ARBA" id="ARBA00022989"/>
    </source>
</evidence>
<keyword evidence="6 11" id="KW-0256">Endoplasmic reticulum</keyword>
<evidence type="ECO:0000256" key="10">
    <source>
        <dbReference type="ARBA" id="ARBA00023242"/>
    </source>
</evidence>
<evidence type="ECO:0000256" key="4">
    <source>
        <dbReference type="ARBA" id="ARBA00022692"/>
    </source>
</evidence>
<keyword evidence="12" id="KW-0175">Coiled coil</keyword>
<keyword evidence="3 11" id="KW-0415">Karyogamy</keyword>
<evidence type="ECO:0000256" key="3">
    <source>
        <dbReference type="ARBA" id="ARBA00022459"/>
    </source>
</evidence>
<comment type="similarity">
    <text evidence="2 11">Belongs to the KAR5 family.</text>
</comment>
<evidence type="ECO:0000313" key="14">
    <source>
        <dbReference type="Proteomes" id="UP000515153"/>
    </source>
</evidence>
<proteinExistence type="inferred from homology"/>
<dbReference type="KEGG" id="pgri:PgNI_11400"/>
<dbReference type="GO" id="GO:0048288">
    <property type="term" value="P:nuclear membrane fusion involved in karyogamy"/>
    <property type="evidence" value="ECO:0007669"/>
    <property type="project" value="UniProtKB-UniRule"/>
</dbReference>
<organism evidence="14 15">
    <name type="scientific">Pyricularia grisea</name>
    <name type="common">Crabgrass-specific blast fungus</name>
    <name type="synonym">Magnaporthe grisea</name>
    <dbReference type="NCBI Taxonomy" id="148305"/>
    <lineage>
        <taxon>Eukaryota</taxon>
        <taxon>Fungi</taxon>
        <taxon>Dikarya</taxon>
        <taxon>Ascomycota</taxon>
        <taxon>Pezizomycotina</taxon>
        <taxon>Sordariomycetes</taxon>
        <taxon>Sordariomycetidae</taxon>
        <taxon>Magnaporthales</taxon>
        <taxon>Pyriculariaceae</taxon>
        <taxon>Pyricularia</taxon>
    </lineage>
</organism>
<gene>
    <name evidence="15" type="ORF">PgNI_11400</name>
</gene>
<dbReference type="PANTHER" id="PTHR28012">
    <property type="entry name" value="NUCLEAR FUSION PROTEIN KAR5"/>
    <property type="match status" value="1"/>
</dbReference>
<feature type="coiled-coil region" evidence="12">
    <location>
        <begin position="348"/>
        <end position="396"/>
    </location>
</feature>
<dbReference type="Pfam" id="PF04163">
    <property type="entry name" value="Tht1"/>
    <property type="match status" value="1"/>
</dbReference>
<dbReference type="Proteomes" id="UP000515153">
    <property type="component" value="Chromosome VI"/>
</dbReference>
<dbReference type="GO" id="GO:0000742">
    <property type="term" value="P:karyogamy involved in conjugation with cellular fusion"/>
    <property type="evidence" value="ECO:0007669"/>
    <property type="project" value="UniProtKB-UniRule"/>
</dbReference>
<feature type="chain" id="PRO_5028176869" description="Nuclear membrane fusion protein Kar5" evidence="13">
    <location>
        <begin position="26"/>
        <end position="505"/>
    </location>
</feature>
<evidence type="ECO:0008006" key="16">
    <source>
        <dbReference type="Google" id="ProtNLM"/>
    </source>
</evidence>
<dbReference type="InterPro" id="IPR007292">
    <property type="entry name" value="Nuclear_fusion_Kar5"/>
</dbReference>
<keyword evidence="10 11" id="KW-0539">Nucleus</keyword>
<evidence type="ECO:0000256" key="8">
    <source>
        <dbReference type="ARBA" id="ARBA00023136"/>
    </source>
</evidence>
<comment type="function">
    <text evidence="1 11">Required for nuclear membrane fusion during karyogamy.</text>
</comment>
<evidence type="ECO:0000256" key="13">
    <source>
        <dbReference type="SAM" id="SignalP"/>
    </source>
</evidence>
<protein>
    <recommendedName>
        <fullName evidence="16">Nuclear membrane fusion protein Kar5</fullName>
    </recommendedName>
</protein>
<evidence type="ECO:0000256" key="11">
    <source>
        <dbReference type="RuleBase" id="RU368082"/>
    </source>
</evidence>
<keyword evidence="4" id="KW-0812">Transmembrane</keyword>
<keyword evidence="14" id="KW-1185">Reference proteome</keyword>
<reference evidence="15" key="3">
    <citation type="submission" date="2025-08" db="UniProtKB">
        <authorList>
            <consortium name="RefSeq"/>
        </authorList>
    </citation>
    <scope>IDENTIFICATION</scope>
    <source>
        <strain evidence="15">NI907</strain>
    </source>
</reference>
<evidence type="ECO:0000313" key="15">
    <source>
        <dbReference type="RefSeq" id="XP_030976831.1"/>
    </source>
</evidence>